<dbReference type="EMBL" id="MWPR01000032">
    <property type="protein sequence ID" value="ORJ48837.1"/>
    <property type="molecule type" value="Genomic_DNA"/>
</dbReference>
<evidence type="ECO:0000313" key="2">
    <source>
        <dbReference type="Proteomes" id="UP000192521"/>
    </source>
</evidence>
<sequence>MATKEQVFEKLESLVTDAHQFACSLDIGEERTEAFEMYEALRRMQRRGAASEMLAATNPLIRPGMMDYDSDCYEDWGEDEDDD</sequence>
<keyword evidence="2" id="KW-1185">Reference proteome</keyword>
<name>A0ABX3UBE6_KLUIN</name>
<dbReference type="RefSeq" id="WP_085006936.1">
    <property type="nucleotide sequence ID" value="NZ_MWPR01000032.1"/>
</dbReference>
<comment type="caution">
    <text evidence="1">The sequence shown here is derived from an EMBL/GenBank/DDBJ whole genome shotgun (WGS) entry which is preliminary data.</text>
</comment>
<organism evidence="1 2">
    <name type="scientific">Kluyvera intermedia</name>
    <name type="common">Enterobacter intermedius</name>
    <dbReference type="NCBI Taxonomy" id="61648"/>
    <lineage>
        <taxon>Bacteria</taxon>
        <taxon>Pseudomonadati</taxon>
        <taxon>Pseudomonadota</taxon>
        <taxon>Gammaproteobacteria</taxon>
        <taxon>Enterobacterales</taxon>
        <taxon>Enterobacteriaceae</taxon>
        <taxon>Kluyvera</taxon>
    </lineage>
</organism>
<evidence type="ECO:0000313" key="1">
    <source>
        <dbReference type="EMBL" id="ORJ48837.1"/>
    </source>
</evidence>
<reference evidence="1 2" key="1">
    <citation type="submission" date="2017-02" db="EMBL/GenBank/DDBJ databases">
        <title>Draft genome sequence of a Kluyvera intermedia isolate from a patient with a pancreatic abscess.</title>
        <authorList>
            <person name="Thele R."/>
        </authorList>
    </citation>
    <scope>NUCLEOTIDE SEQUENCE [LARGE SCALE GENOMIC DNA]</scope>
    <source>
        <strain evidence="1 2">FOSA7093</strain>
    </source>
</reference>
<dbReference type="Proteomes" id="UP000192521">
    <property type="component" value="Unassembled WGS sequence"/>
</dbReference>
<protein>
    <recommendedName>
        <fullName evidence="3">Toluene hydroxylase</fullName>
    </recommendedName>
</protein>
<gene>
    <name evidence="1" type="ORF">B2M27_18335</name>
</gene>
<proteinExistence type="predicted"/>
<evidence type="ECO:0008006" key="3">
    <source>
        <dbReference type="Google" id="ProtNLM"/>
    </source>
</evidence>
<accession>A0ABX3UBE6</accession>